<evidence type="ECO:0000256" key="1">
    <source>
        <dbReference type="SAM" id="MobiDB-lite"/>
    </source>
</evidence>
<proteinExistence type="predicted"/>
<organism evidence="2">
    <name type="scientific">Arundo donax</name>
    <name type="common">Giant reed</name>
    <name type="synonym">Donax arundinaceus</name>
    <dbReference type="NCBI Taxonomy" id="35708"/>
    <lineage>
        <taxon>Eukaryota</taxon>
        <taxon>Viridiplantae</taxon>
        <taxon>Streptophyta</taxon>
        <taxon>Embryophyta</taxon>
        <taxon>Tracheophyta</taxon>
        <taxon>Spermatophyta</taxon>
        <taxon>Magnoliopsida</taxon>
        <taxon>Liliopsida</taxon>
        <taxon>Poales</taxon>
        <taxon>Poaceae</taxon>
        <taxon>PACMAD clade</taxon>
        <taxon>Arundinoideae</taxon>
        <taxon>Arundineae</taxon>
        <taxon>Arundo</taxon>
    </lineage>
</organism>
<dbReference type="AlphaFoldDB" id="A0A0A8Y810"/>
<protein>
    <submittedName>
        <fullName evidence="2">Uncharacterized protein</fullName>
    </submittedName>
</protein>
<evidence type="ECO:0000313" key="2">
    <source>
        <dbReference type="EMBL" id="JAD21318.1"/>
    </source>
</evidence>
<accession>A0A0A8Y810</accession>
<name>A0A0A8Y810_ARUDO</name>
<feature type="region of interest" description="Disordered" evidence="1">
    <location>
        <begin position="57"/>
        <end position="85"/>
    </location>
</feature>
<dbReference type="EMBL" id="GBRH01276577">
    <property type="protein sequence ID" value="JAD21318.1"/>
    <property type="molecule type" value="Transcribed_RNA"/>
</dbReference>
<sequence length="85" mass="9534">MRGMLLLMEHFNDWDLQAVVRSCSSFAHLEEPVAGPHVAAVWEAEVEAPVTAPARADVRRGWRSEKRCKRQRRGGSQGPIDAVRP</sequence>
<reference evidence="2" key="2">
    <citation type="journal article" date="2015" name="Data Brief">
        <title>Shoot transcriptome of the giant reed, Arundo donax.</title>
        <authorList>
            <person name="Barrero R.A."/>
            <person name="Guerrero F.D."/>
            <person name="Moolhuijzen P."/>
            <person name="Goolsby J.A."/>
            <person name="Tidwell J."/>
            <person name="Bellgard S.E."/>
            <person name="Bellgard M.I."/>
        </authorList>
    </citation>
    <scope>NUCLEOTIDE SEQUENCE</scope>
    <source>
        <tissue evidence="2">Shoot tissue taken approximately 20 cm above the soil surface</tissue>
    </source>
</reference>
<reference evidence="2" key="1">
    <citation type="submission" date="2014-09" db="EMBL/GenBank/DDBJ databases">
        <authorList>
            <person name="Magalhaes I.L.F."/>
            <person name="Oliveira U."/>
            <person name="Santos F.R."/>
            <person name="Vidigal T.H.D.A."/>
            <person name="Brescovit A.D."/>
            <person name="Santos A.J."/>
        </authorList>
    </citation>
    <scope>NUCLEOTIDE SEQUENCE</scope>
    <source>
        <tissue evidence="2">Shoot tissue taken approximately 20 cm above the soil surface</tissue>
    </source>
</reference>